<evidence type="ECO:0000313" key="6">
    <source>
        <dbReference type="EMBL" id="MCY1083364.1"/>
    </source>
</evidence>
<reference evidence="6 7" key="1">
    <citation type="submission" date="2022-11" db="EMBL/GenBank/DDBJ databases">
        <title>Minimal conservation of predation-associated metabolite biosynthetic gene clusters underscores biosynthetic potential of Myxococcota including descriptions for ten novel species: Archangium lansinium sp. nov., Myxococcus landrumus sp. nov., Nannocystis bai.</title>
        <authorList>
            <person name="Ahearne A."/>
            <person name="Stevens C."/>
            <person name="Phillips K."/>
        </authorList>
    </citation>
    <scope>NUCLEOTIDE SEQUENCE [LARGE SCALE GENOMIC DNA]</scope>
    <source>
        <strain evidence="6 7">MIWBW</strain>
    </source>
</reference>
<evidence type="ECO:0000313" key="7">
    <source>
        <dbReference type="Proteomes" id="UP001207654"/>
    </source>
</evidence>
<dbReference type="SMART" id="SM00342">
    <property type="entry name" value="HTH_ARAC"/>
    <property type="match status" value="1"/>
</dbReference>
<protein>
    <submittedName>
        <fullName evidence="6">AraC family transcriptional regulator ligand-binding domain-containing protein</fullName>
    </submittedName>
</protein>
<dbReference type="RefSeq" id="WP_267541898.1">
    <property type="nucleotide sequence ID" value="NZ_JAPNKA010000001.1"/>
</dbReference>
<dbReference type="InterPro" id="IPR032687">
    <property type="entry name" value="AraC-type_N"/>
</dbReference>
<dbReference type="PANTHER" id="PTHR47894:SF1">
    <property type="entry name" value="HTH-TYPE TRANSCRIPTIONAL REGULATOR VQSM"/>
    <property type="match status" value="1"/>
</dbReference>
<gene>
    <name evidence="6" type="ORF">OV287_53905</name>
</gene>
<dbReference type="Pfam" id="PF12625">
    <property type="entry name" value="Arabinose_bd"/>
    <property type="match status" value="1"/>
</dbReference>
<evidence type="ECO:0000256" key="1">
    <source>
        <dbReference type="ARBA" id="ARBA00023015"/>
    </source>
</evidence>
<proteinExistence type="predicted"/>
<feature type="region of interest" description="Disordered" evidence="4">
    <location>
        <begin position="303"/>
        <end position="333"/>
    </location>
</feature>
<dbReference type="PROSITE" id="PS01124">
    <property type="entry name" value="HTH_ARAC_FAMILY_2"/>
    <property type="match status" value="1"/>
</dbReference>
<dbReference type="EMBL" id="JAPNKA010000001">
    <property type="protein sequence ID" value="MCY1083364.1"/>
    <property type="molecule type" value="Genomic_DNA"/>
</dbReference>
<keyword evidence="2" id="KW-0238">DNA-binding</keyword>
<dbReference type="InterPro" id="IPR018060">
    <property type="entry name" value="HTH_AraC"/>
</dbReference>
<dbReference type="PANTHER" id="PTHR47894">
    <property type="entry name" value="HTH-TYPE TRANSCRIPTIONAL REGULATOR GADX"/>
    <property type="match status" value="1"/>
</dbReference>
<sequence>MPLVPTTAQAITEMLGRFGVDVAALKVSPLDDDPALAVLWTRAIARTGRRTLPLEVGLKMPLGMMAVVDYLAAASATVGAALTVAQRVFPLVAPGVQLLLERLPSGVRRVVIVNQPPFPGELESDLLVLGILLARMRTLASRPLELPRLELAEPHPESRTRWVELLGTSRLRFGTRRTALHFSASDWATPLRSADPRLLATLETLVGAEQRTGDALLVAVRALAMQRLPATPTIGEVAPALGLSVRSLQRRLALSGTSFVEVLDEVRRNRAEQLLDEGLLTLGEIAARVGFAEQASFTRAWQRWRGEAPSRSRRHGSASGTKRTPPASKARAR</sequence>
<keyword evidence="3" id="KW-0804">Transcription</keyword>
<evidence type="ECO:0000256" key="3">
    <source>
        <dbReference type="ARBA" id="ARBA00023163"/>
    </source>
</evidence>
<dbReference type="InterPro" id="IPR009057">
    <property type="entry name" value="Homeodomain-like_sf"/>
</dbReference>
<evidence type="ECO:0000259" key="5">
    <source>
        <dbReference type="PROSITE" id="PS01124"/>
    </source>
</evidence>
<dbReference type="Gene3D" id="1.10.10.60">
    <property type="entry name" value="Homeodomain-like"/>
    <property type="match status" value="1"/>
</dbReference>
<accession>A0ABT4AR83</accession>
<dbReference type="SUPFAM" id="SSF46689">
    <property type="entry name" value="Homeodomain-like"/>
    <property type="match status" value="1"/>
</dbReference>
<name>A0ABT4AR83_9BACT</name>
<feature type="domain" description="HTH araC/xylS-type" evidence="5">
    <location>
        <begin position="218"/>
        <end position="315"/>
    </location>
</feature>
<comment type="caution">
    <text evidence="6">The sequence shown here is derived from an EMBL/GenBank/DDBJ whole genome shotgun (WGS) entry which is preliminary data.</text>
</comment>
<dbReference type="Pfam" id="PF12833">
    <property type="entry name" value="HTH_18"/>
    <property type="match status" value="1"/>
</dbReference>
<evidence type="ECO:0000256" key="2">
    <source>
        <dbReference type="ARBA" id="ARBA00023125"/>
    </source>
</evidence>
<organism evidence="6 7">
    <name type="scientific">Archangium lansingense</name>
    <dbReference type="NCBI Taxonomy" id="2995310"/>
    <lineage>
        <taxon>Bacteria</taxon>
        <taxon>Pseudomonadati</taxon>
        <taxon>Myxococcota</taxon>
        <taxon>Myxococcia</taxon>
        <taxon>Myxococcales</taxon>
        <taxon>Cystobacterineae</taxon>
        <taxon>Archangiaceae</taxon>
        <taxon>Archangium</taxon>
    </lineage>
</organism>
<evidence type="ECO:0000256" key="4">
    <source>
        <dbReference type="SAM" id="MobiDB-lite"/>
    </source>
</evidence>
<keyword evidence="7" id="KW-1185">Reference proteome</keyword>
<dbReference type="Proteomes" id="UP001207654">
    <property type="component" value="Unassembled WGS sequence"/>
</dbReference>
<keyword evidence="1" id="KW-0805">Transcription regulation</keyword>